<dbReference type="InterPro" id="IPR002645">
    <property type="entry name" value="STAS_dom"/>
</dbReference>
<dbReference type="RefSeq" id="WP_307200406.1">
    <property type="nucleotide sequence ID" value="NZ_JAUTAN010000001.1"/>
</dbReference>
<dbReference type="SUPFAM" id="SSF52091">
    <property type="entry name" value="SpoIIaa-like"/>
    <property type="match status" value="1"/>
</dbReference>
<accession>A0AAJ1TZP6</accession>
<sequence>MSAPTFVASAEPGRVVLHGDVDAFDIDDLLVVLAGASDDHRRDLLLDLSEVTFLPSLVIGALARARADATRNGTAVTLLVRERTVPHRVLHVCGIPFETATAATTVEGAS</sequence>
<evidence type="ECO:0000313" key="2">
    <source>
        <dbReference type="EMBL" id="MDQ1104774.1"/>
    </source>
</evidence>
<protein>
    <submittedName>
        <fullName evidence="2">Anti-anti-sigma regulatory factor</fullName>
    </submittedName>
</protein>
<reference evidence="2" key="1">
    <citation type="submission" date="2023-07" db="EMBL/GenBank/DDBJ databases">
        <title>Functional and genomic diversity of the sorghum phyllosphere microbiome.</title>
        <authorList>
            <person name="Shade A."/>
        </authorList>
    </citation>
    <scope>NUCLEOTIDE SEQUENCE</scope>
    <source>
        <strain evidence="2">SORGH_AS_1067</strain>
    </source>
</reference>
<dbReference type="InterPro" id="IPR036513">
    <property type="entry name" value="STAS_dom_sf"/>
</dbReference>
<dbReference type="AlphaFoldDB" id="A0AAJ1TZP6"/>
<dbReference type="CDD" id="cd07043">
    <property type="entry name" value="STAS_anti-anti-sigma_factors"/>
    <property type="match status" value="1"/>
</dbReference>
<feature type="domain" description="STAS" evidence="1">
    <location>
        <begin position="15"/>
        <end position="110"/>
    </location>
</feature>
<organism evidence="2 3">
    <name type="scientific">Nocardioides zeae</name>
    <dbReference type="NCBI Taxonomy" id="1457234"/>
    <lineage>
        <taxon>Bacteria</taxon>
        <taxon>Bacillati</taxon>
        <taxon>Actinomycetota</taxon>
        <taxon>Actinomycetes</taxon>
        <taxon>Propionibacteriales</taxon>
        <taxon>Nocardioidaceae</taxon>
        <taxon>Nocardioides</taxon>
    </lineage>
</organism>
<dbReference type="EMBL" id="JAUTAN010000001">
    <property type="protein sequence ID" value="MDQ1104774.1"/>
    <property type="molecule type" value="Genomic_DNA"/>
</dbReference>
<dbReference type="Gene3D" id="3.30.750.24">
    <property type="entry name" value="STAS domain"/>
    <property type="match status" value="1"/>
</dbReference>
<evidence type="ECO:0000259" key="1">
    <source>
        <dbReference type="PROSITE" id="PS50801"/>
    </source>
</evidence>
<name>A0AAJ1TZP6_9ACTN</name>
<dbReference type="Proteomes" id="UP001239215">
    <property type="component" value="Unassembled WGS sequence"/>
</dbReference>
<dbReference type="Pfam" id="PF01740">
    <property type="entry name" value="STAS"/>
    <property type="match status" value="1"/>
</dbReference>
<proteinExistence type="predicted"/>
<comment type="caution">
    <text evidence="2">The sequence shown here is derived from an EMBL/GenBank/DDBJ whole genome shotgun (WGS) entry which is preliminary data.</text>
</comment>
<dbReference type="PROSITE" id="PS50801">
    <property type="entry name" value="STAS"/>
    <property type="match status" value="1"/>
</dbReference>
<evidence type="ECO:0000313" key="3">
    <source>
        <dbReference type="Proteomes" id="UP001239215"/>
    </source>
</evidence>
<gene>
    <name evidence="2" type="ORF">QE405_002058</name>
</gene>